<evidence type="ECO:0000256" key="1">
    <source>
        <dbReference type="ARBA" id="ARBA00022448"/>
    </source>
</evidence>
<evidence type="ECO:0000313" key="10">
    <source>
        <dbReference type="EMBL" id="QSG09204.1"/>
    </source>
</evidence>
<dbReference type="EMBL" id="CP064788">
    <property type="protein sequence ID" value="QSG09204.1"/>
    <property type="molecule type" value="Genomic_DNA"/>
</dbReference>
<dbReference type="RefSeq" id="WP_229109252.1">
    <property type="nucleotide sequence ID" value="NZ_CP064788.1"/>
</dbReference>
<feature type="domain" description="4Fe-4S ferredoxin-type" evidence="9">
    <location>
        <begin position="5"/>
        <end position="33"/>
    </location>
</feature>
<feature type="domain" description="4Fe-4S ferredoxin-type" evidence="9">
    <location>
        <begin position="84"/>
        <end position="113"/>
    </location>
</feature>
<keyword evidence="5" id="KW-0249">Electron transport</keyword>
<proteinExistence type="predicted"/>
<dbReference type="PANTHER" id="PTHR43177">
    <property type="entry name" value="PROTEIN NRFC"/>
    <property type="match status" value="1"/>
</dbReference>
<evidence type="ECO:0000256" key="6">
    <source>
        <dbReference type="ARBA" id="ARBA00023004"/>
    </source>
</evidence>
<dbReference type="InterPro" id="IPR017896">
    <property type="entry name" value="4Fe4S_Fe-S-bd"/>
</dbReference>
<sequence length="209" mass="22399">MGEQWGFYFDPDSCMGCNACSIACKNRHDTDAGHVDWRRVETVSEGAFPDYEETNISLSCMHCEDAPCEEVCPTGAIEKRESDGIVTIDQDKCIGCGYCGWACPYGAPQYGDDGLMQKCNLCLDKGPGSGADAPSKNEQQANGEALEPACVDECVGDALDAGPVGELLDRASQEAAERFEQNRTNVIIDSTGENSVTGMQGVRQATEDS</sequence>
<evidence type="ECO:0000256" key="4">
    <source>
        <dbReference type="ARBA" id="ARBA00022737"/>
    </source>
</evidence>
<dbReference type="InterPro" id="IPR017900">
    <property type="entry name" value="4Fe4S_Fe_S_CS"/>
</dbReference>
<accession>A0A897N9R1</accession>
<keyword evidence="3" id="KW-0479">Metal-binding</keyword>
<dbReference type="PANTHER" id="PTHR43177:SF5">
    <property type="entry name" value="ANAEROBIC DIMETHYL SULFOXIDE REDUCTASE CHAIN B-RELATED"/>
    <property type="match status" value="1"/>
</dbReference>
<keyword evidence="4" id="KW-0677">Repeat</keyword>
<dbReference type="AlphaFoldDB" id="A0A897N9R1"/>
<dbReference type="Pfam" id="PF13247">
    <property type="entry name" value="Fer4_11"/>
    <property type="match status" value="1"/>
</dbReference>
<evidence type="ECO:0000256" key="5">
    <source>
        <dbReference type="ARBA" id="ARBA00022982"/>
    </source>
</evidence>
<keyword evidence="1" id="KW-0813">Transport</keyword>
<gene>
    <name evidence="10" type="primary">hybA3</name>
    <name evidence="10" type="ORF">HSR122_1818</name>
</gene>
<dbReference type="SUPFAM" id="SSF54862">
    <property type="entry name" value="4Fe-4S ferredoxins"/>
    <property type="match status" value="1"/>
</dbReference>
<dbReference type="GeneID" id="68861186"/>
<evidence type="ECO:0000256" key="2">
    <source>
        <dbReference type="ARBA" id="ARBA00022485"/>
    </source>
</evidence>
<dbReference type="PROSITE" id="PS51379">
    <property type="entry name" value="4FE4S_FER_2"/>
    <property type="match status" value="3"/>
</dbReference>
<name>A0A897N9R1_9EURY</name>
<dbReference type="KEGG" id="hds:HSR122_1818"/>
<dbReference type="GO" id="GO:0051539">
    <property type="term" value="F:4 iron, 4 sulfur cluster binding"/>
    <property type="evidence" value="ECO:0007669"/>
    <property type="project" value="UniProtKB-KW"/>
</dbReference>
<dbReference type="EC" id="1.8.5.5" evidence="10"/>
<dbReference type="GO" id="GO:0046872">
    <property type="term" value="F:metal ion binding"/>
    <property type="evidence" value="ECO:0007669"/>
    <property type="project" value="UniProtKB-KW"/>
</dbReference>
<keyword evidence="10" id="KW-0560">Oxidoreductase</keyword>
<evidence type="ECO:0000256" key="3">
    <source>
        <dbReference type="ARBA" id="ARBA00022723"/>
    </source>
</evidence>
<dbReference type="Gene3D" id="3.30.70.20">
    <property type="match status" value="2"/>
</dbReference>
<dbReference type="InterPro" id="IPR050954">
    <property type="entry name" value="ET_IronSulfur_Cluster-Binding"/>
</dbReference>
<feature type="region of interest" description="Disordered" evidence="8">
    <location>
        <begin position="182"/>
        <end position="209"/>
    </location>
</feature>
<dbReference type="Pfam" id="PF00037">
    <property type="entry name" value="Fer4"/>
    <property type="match status" value="1"/>
</dbReference>
<dbReference type="CDD" id="cd16371">
    <property type="entry name" value="DMSOR_beta_like"/>
    <property type="match status" value="1"/>
</dbReference>
<keyword evidence="6" id="KW-0408">Iron</keyword>
<feature type="domain" description="4Fe-4S ferredoxin-type" evidence="9">
    <location>
        <begin position="50"/>
        <end position="82"/>
    </location>
</feature>
<evidence type="ECO:0000313" key="11">
    <source>
        <dbReference type="Proteomes" id="UP000662973"/>
    </source>
</evidence>
<dbReference type="PROSITE" id="PS00198">
    <property type="entry name" value="4FE4S_FER_1"/>
    <property type="match status" value="1"/>
</dbReference>
<keyword evidence="7" id="KW-0411">Iron-sulfur</keyword>
<organism evidence="10 11">
    <name type="scientific">Halapricum desulfuricans</name>
    <dbReference type="NCBI Taxonomy" id="2841257"/>
    <lineage>
        <taxon>Archaea</taxon>
        <taxon>Methanobacteriati</taxon>
        <taxon>Methanobacteriota</taxon>
        <taxon>Stenosarchaea group</taxon>
        <taxon>Halobacteria</taxon>
        <taxon>Halobacteriales</taxon>
        <taxon>Haloarculaceae</taxon>
        <taxon>Halapricum</taxon>
    </lineage>
</organism>
<dbReference type="GO" id="GO:0016491">
    <property type="term" value="F:oxidoreductase activity"/>
    <property type="evidence" value="ECO:0007669"/>
    <property type="project" value="UniProtKB-KW"/>
</dbReference>
<keyword evidence="2" id="KW-0004">4Fe-4S</keyword>
<dbReference type="Proteomes" id="UP000662973">
    <property type="component" value="Chromosome"/>
</dbReference>
<feature type="compositionally biased region" description="Polar residues" evidence="8">
    <location>
        <begin position="182"/>
        <end position="198"/>
    </location>
</feature>
<evidence type="ECO:0000256" key="7">
    <source>
        <dbReference type="ARBA" id="ARBA00023014"/>
    </source>
</evidence>
<keyword evidence="11" id="KW-1185">Reference proteome</keyword>
<evidence type="ECO:0000256" key="8">
    <source>
        <dbReference type="SAM" id="MobiDB-lite"/>
    </source>
</evidence>
<evidence type="ECO:0000259" key="9">
    <source>
        <dbReference type="PROSITE" id="PS51379"/>
    </source>
</evidence>
<reference evidence="10 11" key="1">
    <citation type="submission" date="2020-11" db="EMBL/GenBank/DDBJ databases">
        <title>Carbohydrate-dependent, anaerobic sulfur respiration: A novel catabolism in halophilic archaea.</title>
        <authorList>
            <person name="Sorokin D.Y."/>
            <person name="Messina E."/>
            <person name="Smedile F."/>
            <person name="La Cono V."/>
            <person name="Hallsworth J.E."/>
            <person name="Yakimov M.M."/>
        </authorList>
    </citation>
    <scope>NUCLEOTIDE SEQUENCE [LARGE SCALE GENOMIC DNA]</scope>
    <source>
        <strain evidence="10 11">HSR12-2</strain>
    </source>
</reference>
<protein>
    <submittedName>
        <fullName evidence="10">Fe-S-cluster-containing dehydrogenase component</fullName>
        <ecNumber evidence="10">1.8.5.5</ecNumber>
    </submittedName>
</protein>